<evidence type="ECO:0000313" key="1">
    <source>
        <dbReference type="EMBL" id="PLE26371.1"/>
    </source>
</evidence>
<gene>
    <name evidence="1" type="ORF">B6I68_17575</name>
</gene>
<protein>
    <submittedName>
        <fullName evidence="1">Uncharacterized protein</fullName>
    </submittedName>
</protein>
<dbReference type="Proteomes" id="UP000234439">
    <property type="component" value="Unassembled WGS sequence"/>
</dbReference>
<comment type="caution">
    <text evidence="1">The sequence shown here is derived from an EMBL/GenBank/DDBJ whole genome shotgun (WGS) entry which is preliminary data.</text>
</comment>
<dbReference type="RefSeq" id="WP_102017195.1">
    <property type="nucleotide sequence ID" value="NZ_JAPVDR010000016.1"/>
</dbReference>
<name>A0A9Q5ZXW3_KLEPN</name>
<accession>A0A9Q5ZXW3</accession>
<organism evidence="1 2">
    <name type="scientific">Klebsiella pneumoniae</name>
    <dbReference type="NCBI Taxonomy" id="573"/>
    <lineage>
        <taxon>Bacteria</taxon>
        <taxon>Pseudomonadati</taxon>
        <taxon>Pseudomonadota</taxon>
        <taxon>Gammaproteobacteria</taxon>
        <taxon>Enterobacterales</taxon>
        <taxon>Enterobacteriaceae</taxon>
        <taxon>Klebsiella/Raoultella group</taxon>
        <taxon>Klebsiella</taxon>
        <taxon>Klebsiella pneumoniae complex</taxon>
    </lineage>
</organism>
<sequence>MKREYADKINSLLQCFHFNKEFLEWNHDYSHQLLRHGVSHLYHFAMLQGENDEATLEELRNIIISITNGDIPKPYDLLSLEAEQSELIDPKGKTMTFANPLAVTVELTPEMVQRLKETMAKMASIPRQMRKPRLYSRG</sequence>
<dbReference type="EMBL" id="NCMJ01000097">
    <property type="protein sequence ID" value="PLE26371.1"/>
    <property type="molecule type" value="Genomic_DNA"/>
</dbReference>
<reference evidence="1 2" key="1">
    <citation type="journal article" date="2017" name="J. Infect. Dis.">
        <title>An Analysis of the Epidemic of Klebsiella pneumoniae Carbapenemase-Producing K. pneumoniae: Convergence of Two Evolutionary Mechanisms Creates the Perfect Storm.</title>
        <authorList>
            <person name="Rojas L.J."/>
            <person name="Weinstock G.M."/>
            <person name="De La Cadena E."/>
            <person name="Diaz L."/>
            <person name="Rios R."/>
            <person name="Hanson B.M."/>
            <person name="Brown J.S."/>
            <person name="Vats P."/>
            <person name="Phillips D.S."/>
            <person name="Nguyen H."/>
            <person name="Hujer K.M."/>
            <person name="Correa A."/>
            <person name="Adams M.D."/>
            <person name="Perez F."/>
            <person name="Sodergren E."/>
            <person name="Narechania A."/>
            <person name="Planet P.J."/>
            <person name="Villegas M.V."/>
            <person name="Bonomo R.A."/>
            <person name="Arias C.A."/>
        </authorList>
    </citation>
    <scope>NUCLEOTIDE SEQUENCE [LARGE SCALE GENOMIC DNA]</scope>
    <source>
        <strain evidence="1 2">COL-Kpn30</strain>
    </source>
</reference>
<dbReference type="AlphaFoldDB" id="A0A9Q5ZXW3"/>
<proteinExistence type="predicted"/>
<evidence type="ECO:0000313" key="2">
    <source>
        <dbReference type="Proteomes" id="UP000234439"/>
    </source>
</evidence>